<dbReference type="PROSITE" id="PS51257">
    <property type="entry name" value="PROKAR_LIPOPROTEIN"/>
    <property type="match status" value="1"/>
</dbReference>
<evidence type="ECO:0000313" key="1">
    <source>
        <dbReference type="EMBL" id="MFD2872193.1"/>
    </source>
</evidence>
<evidence type="ECO:0000313" key="2">
    <source>
        <dbReference type="Proteomes" id="UP001597557"/>
    </source>
</evidence>
<keyword evidence="2" id="KW-1185">Reference proteome</keyword>
<name>A0ABW5YA67_9SPHI</name>
<comment type="caution">
    <text evidence="1">The sequence shown here is derived from an EMBL/GenBank/DDBJ whole genome shotgun (WGS) entry which is preliminary data.</text>
</comment>
<gene>
    <name evidence="1" type="ORF">ACFS5N_06930</name>
</gene>
<dbReference type="Proteomes" id="UP001597557">
    <property type="component" value="Unassembled WGS sequence"/>
</dbReference>
<protein>
    <submittedName>
        <fullName evidence="1">Lipocalin family protein</fullName>
    </submittedName>
</protein>
<dbReference type="RefSeq" id="WP_377183600.1">
    <property type="nucleotide sequence ID" value="NZ_JBHUPD010000001.1"/>
</dbReference>
<dbReference type="EMBL" id="JBHUPD010000001">
    <property type="protein sequence ID" value="MFD2872193.1"/>
    <property type="molecule type" value="Genomic_DNA"/>
</dbReference>
<reference evidence="2" key="1">
    <citation type="journal article" date="2019" name="Int. J. Syst. Evol. Microbiol.">
        <title>The Global Catalogue of Microorganisms (GCM) 10K type strain sequencing project: providing services to taxonomists for standard genome sequencing and annotation.</title>
        <authorList>
            <consortium name="The Broad Institute Genomics Platform"/>
            <consortium name="The Broad Institute Genome Sequencing Center for Infectious Disease"/>
            <person name="Wu L."/>
            <person name="Ma J."/>
        </authorList>
    </citation>
    <scope>NUCLEOTIDE SEQUENCE [LARGE SCALE GENOMIC DNA]</scope>
    <source>
        <strain evidence="2">KCTC 22437</strain>
    </source>
</reference>
<sequence>MKKTYLLLCLAILAVASCKKDDSTKIEYTKLIVGSWKSTGKNTKVYDLNTDELLKDSTINFTGKNAGSSWFEIYNTDGSSYVTTLPIAQQGTLVARADTTSFLTYAILGNNLLLKQTNGGSTTKPILALSNTTMDLQSTSSGVLTGNWGLDANATYKITVSTHYTRQ</sequence>
<accession>A0ABW5YA67</accession>
<proteinExistence type="predicted"/>
<organism evidence="1 2">
    <name type="scientific">Mucilaginibacter ximonensis</name>
    <dbReference type="NCBI Taxonomy" id="538021"/>
    <lineage>
        <taxon>Bacteria</taxon>
        <taxon>Pseudomonadati</taxon>
        <taxon>Bacteroidota</taxon>
        <taxon>Sphingobacteriia</taxon>
        <taxon>Sphingobacteriales</taxon>
        <taxon>Sphingobacteriaceae</taxon>
        <taxon>Mucilaginibacter</taxon>
    </lineage>
</organism>